<dbReference type="RefSeq" id="WP_185947041.1">
    <property type="nucleotide sequence ID" value="NZ_JACMHY010000002.1"/>
</dbReference>
<dbReference type="PROSITE" id="PS00687">
    <property type="entry name" value="ALDEHYDE_DEHYDR_GLU"/>
    <property type="match status" value="1"/>
</dbReference>
<dbReference type="PANTHER" id="PTHR42804:SF1">
    <property type="entry name" value="ALDEHYDE DEHYDROGENASE-RELATED"/>
    <property type="match status" value="1"/>
</dbReference>
<dbReference type="InterPro" id="IPR016161">
    <property type="entry name" value="Ald_DH/histidinol_DH"/>
</dbReference>
<dbReference type="Gene3D" id="3.40.605.10">
    <property type="entry name" value="Aldehyde Dehydrogenase, Chain A, domain 1"/>
    <property type="match status" value="1"/>
</dbReference>
<dbReference type="AlphaFoldDB" id="A0A7X1LPW9"/>
<evidence type="ECO:0000256" key="4">
    <source>
        <dbReference type="RuleBase" id="RU003345"/>
    </source>
</evidence>
<dbReference type="InterPro" id="IPR015590">
    <property type="entry name" value="Aldehyde_DH_dom"/>
</dbReference>
<feature type="active site" evidence="3">
    <location>
        <position position="257"/>
    </location>
</feature>
<evidence type="ECO:0000313" key="6">
    <source>
        <dbReference type="EMBL" id="MBC2864999.1"/>
    </source>
</evidence>
<dbReference type="Proteomes" id="UP000517694">
    <property type="component" value="Unassembled WGS sequence"/>
</dbReference>
<dbReference type="SUPFAM" id="SSF53720">
    <property type="entry name" value="ALDH-like"/>
    <property type="match status" value="1"/>
</dbReference>
<sequence>MTTASRADALHDKILVGGEWVSSSGNDWIEVENPATEEILGVIPHATTDDADRAIAAAARAFDEGPWPRLTPAERADMLAKVADGIRARSQEFAELYTRDQGGVAAFAPYMSRHALTIVGDFVDRGRTLSLETEDRNTPAGRALVYREPVGPVAAIVPWNAPLILTMVKVAPALIAGCPVVVKVSPESPLVSFPLAEIFESAGFPPGVVSFLPGGRELGRHIVAHPAIRHVSFTGSTASGQAVMRSAADNLTRLTLELGGKSAAIVLDDMEPDDFLPQVLPSCLGQSGQVCTTQSRILVPKAKHARFRDALADYFGSLPVGDPSDPKTLIGPLVSREQRERAERYVQVAKDDGGLIVTGGRRPPHLDRGYFYEPTLVDGVTNDMRIAREEVFGPVISLLTYDGDDEAVRIANDTDFGLGNGVHTKDVDRGIALARRLQSGTVSINDSGCIMTEPWGGMKKSGLGREGGLEGIDAYLEYRQIQLTPFPAS</sequence>
<evidence type="ECO:0000256" key="2">
    <source>
        <dbReference type="ARBA" id="ARBA00023002"/>
    </source>
</evidence>
<dbReference type="Gene3D" id="3.40.309.10">
    <property type="entry name" value="Aldehyde Dehydrogenase, Chain A, domain 2"/>
    <property type="match status" value="1"/>
</dbReference>
<dbReference type="CDD" id="cd07139">
    <property type="entry name" value="ALDH_AldA-Rv0768"/>
    <property type="match status" value="1"/>
</dbReference>
<dbReference type="InterPro" id="IPR029510">
    <property type="entry name" value="Ald_DH_CS_GLU"/>
</dbReference>
<comment type="caution">
    <text evidence="6">The sequence shown here is derived from an EMBL/GenBank/DDBJ whole genome shotgun (WGS) entry which is preliminary data.</text>
</comment>
<dbReference type="PANTHER" id="PTHR42804">
    <property type="entry name" value="ALDEHYDE DEHYDROGENASE"/>
    <property type="match status" value="1"/>
</dbReference>
<dbReference type="GO" id="GO:0016620">
    <property type="term" value="F:oxidoreductase activity, acting on the aldehyde or oxo group of donors, NAD or NADP as acceptor"/>
    <property type="evidence" value="ECO:0007669"/>
    <property type="project" value="InterPro"/>
</dbReference>
<dbReference type="FunFam" id="3.40.605.10:FF:000007">
    <property type="entry name" value="NAD/NADP-dependent betaine aldehyde dehydrogenase"/>
    <property type="match status" value="1"/>
</dbReference>
<dbReference type="InterPro" id="IPR016163">
    <property type="entry name" value="Ald_DH_C"/>
</dbReference>
<protein>
    <submittedName>
        <fullName evidence="6">Aldehyde dehydrogenase</fullName>
    </submittedName>
</protein>
<evidence type="ECO:0000256" key="3">
    <source>
        <dbReference type="PROSITE-ProRule" id="PRU10007"/>
    </source>
</evidence>
<evidence type="ECO:0000259" key="5">
    <source>
        <dbReference type="Pfam" id="PF00171"/>
    </source>
</evidence>
<dbReference type="Pfam" id="PF00171">
    <property type="entry name" value="Aldedh"/>
    <property type="match status" value="1"/>
</dbReference>
<name>A0A7X1LPW9_9ACTN</name>
<accession>A0A7X1LPW9</accession>
<dbReference type="EMBL" id="JACMHY010000002">
    <property type="protein sequence ID" value="MBC2864999.1"/>
    <property type="molecule type" value="Genomic_DNA"/>
</dbReference>
<keyword evidence="7" id="KW-1185">Reference proteome</keyword>
<feature type="domain" description="Aldehyde dehydrogenase" evidence="5">
    <location>
        <begin position="20"/>
        <end position="480"/>
    </location>
</feature>
<comment type="similarity">
    <text evidence="1 4">Belongs to the aldehyde dehydrogenase family.</text>
</comment>
<proteinExistence type="inferred from homology"/>
<gene>
    <name evidence="6" type="ORF">H1R13_08285</name>
</gene>
<dbReference type="InterPro" id="IPR016162">
    <property type="entry name" value="Ald_DH_N"/>
</dbReference>
<evidence type="ECO:0000313" key="7">
    <source>
        <dbReference type="Proteomes" id="UP000517694"/>
    </source>
</evidence>
<keyword evidence="2 4" id="KW-0560">Oxidoreductase</keyword>
<organism evidence="6 7">
    <name type="scientific">Streptomyces mexicanus</name>
    <dbReference type="NCBI Taxonomy" id="178566"/>
    <lineage>
        <taxon>Bacteria</taxon>
        <taxon>Bacillati</taxon>
        <taxon>Actinomycetota</taxon>
        <taxon>Actinomycetes</taxon>
        <taxon>Kitasatosporales</taxon>
        <taxon>Streptomycetaceae</taxon>
        <taxon>Streptomyces</taxon>
    </lineage>
</organism>
<evidence type="ECO:0000256" key="1">
    <source>
        <dbReference type="ARBA" id="ARBA00009986"/>
    </source>
</evidence>
<reference evidence="6 7" key="1">
    <citation type="submission" date="2020-08" db="EMBL/GenBank/DDBJ databases">
        <title>Whole-Genome Sequence of French Clinical Streptomyces mexicanus Strain Q0842.</title>
        <authorList>
            <person name="Boxberger M."/>
            <person name="La Scola B."/>
        </authorList>
    </citation>
    <scope>NUCLEOTIDE SEQUENCE [LARGE SCALE GENOMIC DNA]</scope>
    <source>
        <strain evidence="6 7">Marseille-Q0842</strain>
    </source>
</reference>